<evidence type="ECO:0000313" key="1">
    <source>
        <dbReference type="EMBL" id="GLI00600.1"/>
    </source>
</evidence>
<comment type="caution">
    <text evidence="1">The sequence shown here is derived from an EMBL/GenBank/DDBJ whole genome shotgun (WGS) entry which is preliminary data.</text>
</comment>
<accession>A0ABQ5R1M6</accession>
<gene>
    <name evidence="1" type="ORF">Pa4123_58760</name>
</gene>
<organism evidence="1 2">
    <name type="scientific">Phytohabitans aurantiacus</name>
    <dbReference type="NCBI Taxonomy" id="3016789"/>
    <lineage>
        <taxon>Bacteria</taxon>
        <taxon>Bacillati</taxon>
        <taxon>Actinomycetota</taxon>
        <taxon>Actinomycetes</taxon>
        <taxon>Micromonosporales</taxon>
        <taxon>Micromonosporaceae</taxon>
    </lineage>
</organism>
<reference evidence="1" key="1">
    <citation type="submission" date="2022-12" db="EMBL/GenBank/DDBJ databases">
        <title>New Phytohabitans aurantiacus sp. RD004123 nov., an actinomycete isolated from soil.</title>
        <authorList>
            <person name="Triningsih D.W."/>
            <person name="Harunari E."/>
            <person name="Igarashi Y."/>
        </authorList>
    </citation>
    <scope>NUCLEOTIDE SEQUENCE</scope>
    <source>
        <strain evidence="1">RD004123</strain>
    </source>
</reference>
<dbReference type="EMBL" id="BSDI01000033">
    <property type="protein sequence ID" value="GLI00600.1"/>
    <property type="molecule type" value="Genomic_DNA"/>
</dbReference>
<keyword evidence="2" id="KW-1185">Reference proteome</keyword>
<proteinExistence type="predicted"/>
<dbReference type="Proteomes" id="UP001144280">
    <property type="component" value="Unassembled WGS sequence"/>
</dbReference>
<protein>
    <submittedName>
        <fullName evidence="1">Uncharacterized protein</fullName>
    </submittedName>
</protein>
<evidence type="ECO:0000313" key="2">
    <source>
        <dbReference type="Proteomes" id="UP001144280"/>
    </source>
</evidence>
<name>A0ABQ5R1M6_9ACTN</name>
<sequence length="62" mass="6631">MRSDETMNLQFLGWATFVTSADVSSGTYGTAVVAAFLDGFAVRTLNDLAEENWTLTAMAPAP</sequence>